<reference evidence="2" key="1">
    <citation type="submission" date="2019-01" db="EMBL/GenBank/DDBJ databases">
        <title>Draft genome sequences of three monokaryotic isolates of the white-rot basidiomycete fungus Dichomitus squalens.</title>
        <authorList>
            <consortium name="DOE Joint Genome Institute"/>
            <person name="Lopez S.C."/>
            <person name="Andreopoulos B."/>
            <person name="Pangilinan J."/>
            <person name="Lipzen A."/>
            <person name="Riley R."/>
            <person name="Ahrendt S."/>
            <person name="Ng V."/>
            <person name="Barry K."/>
            <person name="Daum C."/>
            <person name="Grigoriev I.V."/>
            <person name="Hilden K.S."/>
            <person name="Makela M.R."/>
            <person name="de Vries R.P."/>
        </authorList>
    </citation>
    <scope>NUCLEOTIDE SEQUENCE [LARGE SCALE GENOMIC DNA]</scope>
    <source>
        <strain evidence="2">OM18370.1</strain>
    </source>
</reference>
<protein>
    <submittedName>
        <fullName evidence="2">Uncharacterized protein</fullName>
    </submittedName>
</protein>
<evidence type="ECO:0000256" key="1">
    <source>
        <dbReference type="SAM" id="MobiDB-lite"/>
    </source>
</evidence>
<name>A0A4Q9MBP5_9APHY</name>
<evidence type="ECO:0000313" key="2">
    <source>
        <dbReference type="EMBL" id="TBU24645.1"/>
    </source>
</evidence>
<accession>A0A4Q9MBP5</accession>
<sequence length="287" mass="30897">MASIFQLVCCCCARGGSSGQNEPDEHTPLFQPSDDSPPARNYTVDHQKMKERLGHIVRSKEGKMVNVNQPLPFNLHNRPTYGRPDRSVSTNTTPPRPTSSTSQNNPSPDSPSVSTFQKQPTVPPYVPSRDPSPSIQTSRSTSSLHPGDASYLPPEADPDGGFRRAILNVRLVRGPGGFTPGGRARQGRSVTRGRLGRFGEHSGESAEDVNGKGKQVENNRDGIEVESPSPAEEGSQNRNVGQPHQLGNGGQAEGRGSPDAVPDRRAPFLATEFKIEDVGSLSQSWGE</sequence>
<organism evidence="2">
    <name type="scientific">Dichomitus squalens</name>
    <dbReference type="NCBI Taxonomy" id="114155"/>
    <lineage>
        <taxon>Eukaryota</taxon>
        <taxon>Fungi</taxon>
        <taxon>Dikarya</taxon>
        <taxon>Basidiomycota</taxon>
        <taxon>Agaricomycotina</taxon>
        <taxon>Agaricomycetes</taxon>
        <taxon>Polyporales</taxon>
        <taxon>Polyporaceae</taxon>
        <taxon>Dichomitus</taxon>
    </lineage>
</organism>
<feature type="region of interest" description="Disordered" evidence="1">
    <location>
        <begin position="172"/>
        <end position="269"/>
    </location>
</feature>
<feature type="region of interest" description="Disordered" evidence="1">
    <location>
        <begin position="55"/>
        <end position="159"/>
    </location>
</feature>
<dbReference type="OrthoDB" id="3227079at2759"/>
<feature type="compositionally biased region" description="Basic and acidic residues" evidence="1">
    <location>
        <begin position="197"/>
        <end position="223"/>
    </location>
</feature>
<dbReference type="AlphaFoldDB" id="A0A4Q9MBP5"/>
<proteinExistence type="predicted"/>
<dbReference type="Proteomes" id="UP000292957">
    <property type="component" value="Unassembled WGS sequence"/>
</dbReference>
<feature type="compositionally biased region" description="Low complexity" evidence="1">
    <location>
        <begin position="131"/>
        <end position="143"/>
    </location>
</feature>
<feature type="region of interest" description="Disordered" evidence="1">
    <location>
        <begin position="16"/>
        <end position="42"/>
    </location>
</feature>
<gene>
    <name evidence="2" type="ORF">BD311DRAFT_671366</name>
</gene>
<feature type="compositionally biased region" description="Low complexity" evidence="1">
    <location>
        <begin position="87"/>
        <end position="115"/>
    </location>
</feature>
<dbReference type="EMBL" id="ML143475">
    <property type="protein sequence ID" value="TBU24645.1"/>
    <property type="molecule type" value="Genomic_DNA"/>
</dbReference>